<dbReference type="GeneID" id="37141735"/>
<proteinExistence type="predicted"/>
<dbReference type="Proteomes" id="UP000248340">
    <property type="component" value="Unassembled WGS sequence"/>
</dbReference>
<evidence type="ECO:0000313" key="1">
    <source>
        <dbReference type="EMBL" id="PYH86216.1"/>
    </source>
</evidence>
<gene>
    <name evidence="1" type="ORF">BO82DRAFT_397960</name>
</gene>
<sequence length="172" mass="19409">MAQPQQPPTLFDQMVTMLESVFPRAEGYIYLRGWSTNALDANLILNEFLQISTPGSGNFFTMIGDPHPGVPAEAVPGRMRFLHLQSLVPTSAGRTQDFKGIVVVNGQCRFYAIYRDREPKRLRADPMAQHTPVNGQWQGHAFDRALEASQILHLLLHFKQLCRQNPLWAPPS</sequence>
<dbReference type="OrthoDB" id="4443457at2759"/>
<dbReference type="RefSeq" id="XP_025496416.1">
    <property type="nucleotide sequence ID" value="XM_025638993.1"/>
</dbReference>
<name>A0A319CKX9_9EURO</name>
<dbReference type="VEuPathDB" id="FungiDB:BO82DRAFT_397960"/>
<organism evidence="1 2">
    <name type="scientific">Aspergillus uvarum CBS 121591</name>
    <dbReference type="NCBI Taxonomy" id="1448315"/>
    <lineage>
        <taxon>Eukaryota</taxon>
        <taxon>Fungi</taxon>
        <taxon>Dikarya</taxon>
        <taxon>Ascomycota</taxon>
        <taxon>Pezizomycotina</taxon>
        <taxon>Eurotiomycetes</taxon>
        <taxon>Eurotiomycetidae</taxon>
        <taxon>Eurotiales</taxon>
        <taxon>Aspergillaceae</taxon>
        <taxon>Aspergillus</taxon>
        <taxon>Aspergillus subgen. Circumdati</taxon>
    </lineage>
</organism>
<evidence type="ECO:0000313" key="2">
    <source>
        <dbReference type="Proteomes" id="UP000248340"/>
    </source>
</evidence>
<reference evidence="1 2" key="1">
    <citation type="submission" date="2016-12" db="EMBL/GenBank/DDBJ databases">
        <title>The genomes of Aspergillus section Nigri reveals drivers in fungal speciation.</title>
        <authorList>
            <consortium name="DOE Joint Genome Institute"/>
            <person name="Vesth T.C."/>
            <person name="Nybo J."/>
            <person name="Theobald S."/>
            <person name="Brandl J."/>
            <person name="Frisvad J.C."/>
            <person name="Nielsen K.F."/>
            <person name="Lyhne E.K."/>
            <person name="Kogle M.E."/>
            <person name="Kuo A."/>
            <person name="Riley R."/>
            <person name="Clum A."/>
            <person name="Nolan M."/>
            <person name="Lipzen A."/>
            <person name="Salamov A."/>
            <person name="Henrissat B."/>
            <person name="Wiebenga A."/>
            <person name="De Vries R.P."/>
            <person name="Grigoriev I.V."/>
            <person name="Mortensen U.H."/>
            <person name="Andersen M.R."/>
            <person name="Baker S.E."/>
        </authorList>
    </citation>
    <scope>NUCLEOTIDE SEQUENCE [LARGE SCALE GENOMIC DNA]</scope>
    <source>
        <strain evidence="1 2">CBS 121591</strain>
    </source>
</reference>
<protein>
    <submittedName>
        <fullName evidence="1">Uncharacterized protein</fullName>
    </submittedName>
</protein>
<keyword evidence="2" id="KW-1185">Reference proteome</keyword>
<dbReference type="AlphaFoldDB" id="A0A319CKX9"/>
<dbReference type="EMBL" id="KZ821677">
    <property type="protein sequence ID" value="PYH86216.1"/>
    <property type="molecule type" value="Genomic_DNA"/>
</dbReference>
<accession>A0A319CKX9</accession>